<feature type="region of interest" description="Disordered" evidence="2">
    <location>
        <begin position="1"/>
        <end position="86"/>
    </location>
</feature>
<keyword evidence="1" id="KW-0175">Coiled coil</keyword>
<feature type="compositionally biased region" description="Polar residues" evidence="2">
    <location>
        <begin position="67"/>
        <end position="76"/>
    </location>
</feature>
<accession>A0ABR4F2Y7</accession>
<evidence type="ECO:0000313" key="3">
    <source>
        <dbReference type="EMBL" id="KAL2289055.1"/>
    </source>
</evidence>
<feature type="region of interest" description="Disordered" evidence="2">
    <location>
        <begin position="265"/>
        <end position="308"/>
    </location>
</feature>
<evidence type="ECO:0000313" key="4">
    <source>
        <dbReference type="Proteomes" id="UP001600888"/>
    </source>
</evidence>
<feature type="coiled-coil region" evidence="1">
    <location>
        <begin position="170"/>
        <end position="206"/>
    </location>
</feature>
<feature type="compositionally biased region" description="Acidic residues" evidence="2">
    <location>
        <begin position="77"/>
        <end position="86"/>
    </location>
</feature>
<keyword evidence="4" id="KW-1185">Reference proteome</keyword>
<feature type="compositionally biased region" description="Low complexity" evidence="2">
    <location>
        <begin position="15"/>
        <end position="26"/>
    </location>
</feature>
<reference evidence="3 4" key="1">
    <citation type="submission" date="2024-03" db="EMBL/GenBank/DDBJ databases">
        <title>A high-quality draft genome sequence of Diaporthe vaccinii, a causative agent of upright dieback and viscid rot disease in cranberry plants.</title>
        <authorList>
            <person name="Sarrasin M."/>
            <person name="Lang B.F."/>
            <person name="Burger G."/>
        </authorList>
    </citation>
    <scope>NUCLEOTIDE SEQUENCE [LARGE SCALE GENOMIC DNA]</scope>
    <source>
        <strain evidence="3 4">IS7</strain>
    </source>
</reference>
<name>A0ABR4F2Y7_9PEZI</name>
<gene>
    <name evidence="3" type="ORF">FJTKL_02884</name>
</gene>
<dbReference type="EMBL" id="JBAWTH010000014">
    <property type="protein sequence ID" value="KAL2289055.1"/>
    <property type="molecule type" value="Genomic_DNA"/>
</dbReference>
<evidence type="ECO:0000256" key="2">
    <source>
        <dbReference type="SAM" id="MobiDB-lite"/>
    </source>
</evidence>
<evidence type="ECO:0000256" key="1">
    <source>
        <dbReference type="SAM" id="Coils"/>
    </source>
</evidence>
<proteinExistence type="predicted"/>
<protein>
    <submittedName>
        <fullName evidence="3">Uncharacterized protein</fullName>
    </submittedName>
</protein>
<organism evidence="3 4">
    <name type="scientific">Diaporthe vaccinii</name>
    <dbReference type="NCBI Taxonomy" id="105482"/>
    <lineage>
        <taxon>Eukaryota</taxon>
        <taxon>Fungi</taxon>
        <taxon>Dikarya</taxon>
        <taxon>Ascomycota</taxon>
        <taxon>Pezizomycotina</taxon>
        <taxon>Sordariomycetes</taxon>
        <taxon>Sordariomycetidae</taxon>
        <taxon>Diaporthales</taxon>
        <taxon>Diaporthaceae</taxon>
        <taxon>Diaporthe</taxon>
        <taxon>Diaporthe eres species complex</taxon>
    </lineage>
</organism>
<comment type="caution">
    <text evidence="3">The sequence shown here is derived from an EMBL/GenBank/DDBJ whole genome shotgun (WGS) entry which is preliminary data.</text>
</comment>
<feature type="compositionally biased region" description="Basic and acidic residues" evidence="2">
    <location>
        <begin position="33"/>
        <end position="44"/>
    </location>
</feature>
<dbReference type="Proteomes" id="UP001600888">
    <property type="component" value="Unassembled WGS sequence"/>
</dbReference>
<sequence>MASTPGVSDPPDPPSSSVGSTINSGSDGFDTPPHSRRERSESRESSPGPLLLDDGVSNPFPHFFSLTPGTSASNNGDGEDMTEEEFFAQFGEDVPDWAKQPPIGEPQVQDDGFPDLLEEDLEAQLDAELGAAAGSESMDISEEDLEAQLNAELAAGDNDDPMELREEDLEAQLNAELEAETRQEEAAEAARRKANLQEEMRIAAEKAALAVPCNLIDDSSSSLEGELQAELNAGEAADKFLDDLNGRIALMMTLKSKVDCRTVRQYSYRRPNKRARKTPNSSPTRKPKARVSRSQAPPMRKPDELPDLYHHGEPDWNLLRKHMNLSTRVDLSTCYRSLGLDVGRGKAVYESLKEYLRIPGNSVDLSAKDVDSDDAKTIIATIAHKLLVDQRWGATYFDRPSLAADCKSITFGGNSTEVFLEFTSLVYKAMKLEEKRKRGKAKQQEETAAREVVQHPTSEAFATSTYLSPRAAAAAPTQPIPPQYATTSAMKRPVPMVMQQPPPRRRQAVINGVVIAPCSVTR</sequence>